<dbReference type="PROSITE" id="PS50089">
    <property type="entry name" value="ZF_RING_2"/>
    <property type="match status" value="1"/>
</dbReference>
<sequence length="153" mass="18063">MDVKQEDDMRLYPCSNCGDYYPYCFISEHLENCLQENLQVDCRYCGESILEKFINDHQINCQAFSLQEAEDDLCEFCQEKIFKKFKQDHYQDCPLKQVADAYQSYKAQECPICLLDIGLADQKGVLQCCHIFHQACLQEWQKKSHECPVCRYN</sequence>
<dbReference type="Pfam" id="PF13639">
    <property type="entry name" value="zf-RING_2"/>
    <property type="match status" value="1"/>
</dbReference>
<comment type="caution">
    <text evidence="3">The sequence shown here is derived from an EMBL/GenBank/DDBJ whole genome shotgun (WGS) entry which is preliminary data.</text>
</comment>
<evidence type="ECO:0000313" key="4">
    <source>
        <dbReference type="Proteomes" id="UP000692954"/>
    </source>
</evidence>
<dbReference type="EMBL" id="CAJJDN010000037">
    <property type="protein sequence ID" value="CAD8078338.1"/>
    <property type="molecule type" value="Genomic_DNA"/>
</dbReference>
<dbReference type="GO" id="GO:0008270">
    <property type="term" value="F:zinc ion binding"/>
    <property type="evidence" value="ECO:0007669"/>
    <property type="project" value="UniProtKB-KW"/>
</dbReference>
<dbReference type="OrthoDB" id="4348522at2759"/>
<organism evidence="3 4">
    <name type="scientific">Paramecium sonneborni</name>
    <dbReference type="NCBI Taxonomy" id="65129"/>
    <lineage>
        <taxon>Eukaryota</taxon>
        <taxon>Sar</taxon>
        <taxon>Alveolata</taxon>
        <taxon>Ciliophora</taxon>
        <taxon>Intramacronucleata</taxon>
        <taxon>Oligohymenophorea</taxon>
        <taxon>Peniculida</taxon>
        <taxon>Parameciidae</taxon>
        <taxon>Paramecium</taxon>
    </lineage>
</organism>
<protein>
    <recommendedName>
        <fullName evidence="2">RING-type domain-containing protein</fullName>
    </recommendedName>
</protein>
<proteinExistence type="predicted"/>
<dbReference type="InterPro" id="IPR001841">
    <property type="entry name" value="Znf_RING"/>
</dbReference>
<keyword evidence="1" id="KW-0863">Zinc-finger</keyword>
<evidence type="ECO:0000259" key="2">
    <source>
        <dbReference type="PROSITE" id="PS50089"/>
    </source>
</evidence>
<evidence type="ECO:0000313" key="3">
    <source>
        <dbReference type="EMBL" id="CAD8078338.1"/>
    </source>
</evidence>
<evidence type="ECO:0000256" key="1">
    <source>
        <dbReference type="PROSITE-ProRule" id="PRU00175"/>
    </source>
</evidence>
<keyword evidence="1" id="KW-0862">Zinc</keyword>
<accession>A0A8S1MDJ4</accession>
<keyword evidence="4" id="KW-1185">Reference proteome</keyword>
<feature type="domain" description="RING-type" evidence="2">
    <location>
        <begin position="110"/>
        <end position="151"/>
    </location>
</feature>
<gene>
    <name evidence="3" type="ORF">PSON_ATCC_30995.1.T0370254</name>
</gene>
<name>A0A8S1MDJ4_9CILI</name>
<dbReference type="Proteomes" id="UP000692954">
    <property type="component" value="Unassembled WGS sequence"/>
</dbReference>
<keyword evidence="1" id="KW-0479">Metal-binding</keyword>
<dbReference type="AlphaFoldDB" id="A0A8S1MDJ4"/>
<dbReference type="SMART" id="SM00184">
    <property type="entry name" value="RING"/>
    <property type="match status" value="1"/>
</dbReference>
<reference evidence="3" key="1">
    <citation type="submission" date="2021-01" db="EMBL/GenBank/DDBJ databases">
        <authorList>
            <consortium name="Genoscope - CEA"/>
            <person name="William W."/>
        </authorList>
    </citation>
    <scope>NUCLEOTIDE SEQUENCE</scope>
</reference>